<dbReference type="Pfam" id="PF00873">
    <property type="entry name" value="ACR_tran"/>
    <property type="match status" value="1"/>
</dbReference>
<feature type="transmembrane region" description="Helical" evidence="1">
    <location>
        <begin position="954"/>
        <end position="974"/>
    </location>
</feature>
<dbReference type="SUPFAM" id="SSF82714">
    <property type="entry name" value="Multidrug efflux transporter AcrB TolC docking domain, DN and DC subdomains"/>
    <property type="match status" value="2"/>
</dbReference>
<dbReference type="Proteomes" id="UP001174839">
    <property type="component" value="Unassembled WGS sequence"/>
</dbReference>
<feature type="transmembrane region" description="Helical" evidence="1">
    <location>
        <begin position="1006"/>
        <end position="1029"/>
    </location>
</feature>
<dbReference type="SUPFAM" id="SSF82866">
    <property type="entry name" value="Multidrug efflux transporter AcrB transmembrane domain"/>
    <property type="match status" value="2"/>
</dbReference>
<dbReference type="RefSeq" id="WP_289723428.1">
    <property type="nucleotide sequence ID" value="NZ_JAUDUY010000001.1"/>
</dbReference>
<dbReference type="Gene3D" id="3.30.70.1430">
    <property type="entry name" value="Multidrug efflux transporter AcrB pore domain"/>
    <property type="match status" value="2"/>
</dbReference>
<keyword evidence="1" id="KW-0472">Membrane</keyword>
<feature type="transmembrane region" description="Helical" evidence="1">
    <location>
        <begin position="981"/>
        <end position="1000"/>
    </location>
</feature>
<dbReference type="Gene3D" id="1.20.1640.10">
    <property type="entry name" value="Multidrug efflux transporter AcrB transmembrane domain"/>
    <property type="match status" value="2"/>
</dbReference>
<feature type="transmembrane region" description="Helical" evidence="1">
    <location>
        <begin position="540"/>
        <end position="559"/>
    </location>
</feature>
<gene>
    <name evidence="2" type="ORF">QU605_01185</name>
</gene>
<accession>A0ABT7WAW3</accession>
<proteinExistence type="predicted"/>
<keyword evidence="3" id="KW-1185">Reference proteome</keyword>
<dbReference type="InterPro" id="IPR027463">
    <property type="entry name" value="AcrB_DN_DC_subdom"/>
</dbReference>
<feature type="transmembrane region" description="Helical" evidence="1">
    <location>
        <begin position="375"/>
        <end position="396"/>
    </location>
</feature>
<feature type="transmembrane region" description="Helical" evidence="1">
    <location>
        <begin position="402"/>
        <end position="425"/>
    </location>
</feature>
<organism evidence="2 3">
    <name type="scientific">Robiginitalea aurantiaca</name>
    <dbReference type="NCBI Taxonomy" id="3056915"/>
    <lineage>
        <taxon>Bacteria</taxon>
        <taxon>Pseudomonadati</taxon>
        <taxon>Bacteroidota</taxon>
        <taxon>Flavobacteriia</taxon>
        <taxon>Flavobacteriales</taxon>
        <taxon>Flavobacteriaceae</taxon>
        <taxon>Robiginitalea</taxon>
    </lineage>
</organism>
<dbReference type="Gene3D" id="3.30.2090.10">
    <property type="entry name" value="Multidrug efflux transporter AcrB TolC docking domain, DN and DC subdomains"/>
    <property type="match status" value="2"/>
</dbReference>
<dbReference type="PRINTS" id="PR00702">
    <property type="entry name" value="ACRIFLAVINRP"/>
</dbReference>
<dbReference type="PANTHER" id="PTHR32063">
    <property type="match status" value="1"/>
</dbReference>
<dbReference type="PANTHER" id="PTHR32063:SF0">
    <property type="entry name" value="SWARMING MOTILITY PROTEIN SWRC"/>
    <property type="match status" value="1"/>
</dbReference>
<reference evidence="2" key="1">
    <citation type="submission" date="2023-06" db="EMBL/GenBank/DDBJ databases">
        <title>Robiginitalea aurantiacus sp. nov. and Algoriphagus sediminis sp. nov., isolated from coastal sediment.</title>
        <authorList>
            <person name="Zhou Z.Y."/>
            <person name="An J."/>
            <person name="Jia Y.W."/>
            <person name="Du Z.J."/>
        </authorList>
    </citation>
    <scope>NUCLEOTIDE SEQUENCE</scope>
    <source>
        <strain evidence="2">M39</strain>
    </source>
</reference>
<feature type="transmembrane region" description="Helical" evidence="1">
    <location>
        <begin position="1071"/>
        <end position="1097"/>
    </location>
</feature>
<keyword evidence="1" id="KW-1133">Transmembrane helix</keyword>
<feature type="transmembrane region" description="Helical" evidence="1">
    <location>
        <begin position="517"/>
        <end position="534"/>
    </location>
</feature>
<dbReference type="EMBL" id="JAUDUY010000001">
    <property type="protein sequence ID" value="MDM9630065.1"/>
    <property type="molecule type" value="Genomic_DNA"/>
</dbReference>
<feature type="transmembrane region" description="Helical" evidence="1">
    <location>
        <begin position="476"/>
        <end position="496"/>
    </location>
</feature>
<feature type="transmembrane region" description="Helical" evidence="1">
    <location>
        <begin position="591"/>
        <end position="613"/>
    </location>
</feature>
<comment type="caution">
    <text evidence="2">The sequence shown here is derived from an EMBL/GenBank/DDBJ whole genome shotgun (WGS) entry which is preliminary data.</text>
</comment>
<evidence type="ECO:0000313" key="3">
    <source>
        <dbReference type="Proteomes" id="UP001174839"/>
    </source>
</evidence>
<evidence type="ECO:0000256" key="1">
    <source>
        <dbReference type="SAM" id="Phobius"/>
    </source>
</evidence>
<evidence type="ECO:0000313" key="2">
    <source>
        <dbReference type="EMBL" id="MDM9630065.1"/>
    </source>
</evidence>
<name>A0ABT7WAW3_9FLAO</name>
<dbReference type="Gene3D" id="3.30.70.1320">
    <property type="entry name" value="Multidrug efflux transporter AcrB pore domain like"/>
    <property type="match status" value="1"/>
</dbReference>
<feature type="transmembrane region" description="Helical" evidence="1">
    <location>
        <begin position="1117"/>
        <end position="1144"/>
    </location>
</feature>
<dbReference type="InterPro" id="IPR001036">
    <property type="entry name" value="Acrflvin-R"/>
</dbReference>
<feature type="transmembrane region" description="Helical" evidence="1">
    <location>
        <begin position="24"/>
        <end position="43"/>
    </location>
</feature>
<keyword evidence="1" id="KW-0812">Transmembrane</keyword>
<dbReference type="SUPFAM" id="SSF82693">
    <property type="entry name" value="Multidrug efflux transporter AcrB pore domain, PN1, PN2, PC1 and PC2 subdomains"/>
    <property type="match status" value="2"/>
</dbReference>
<protein>
    <submittedName>
        <fullName evidence="2">Efflux RND transporter permease subunit</fullName>
    </submittedName>
</protein>
<sequence>MSRLKKNADKEFALSSWAIDNPSVVYVMIAIFFLMGVSAYFAMPREDFPEVEETKIYVSTPYPGNTAEDVERLLTDPLEDRLKNLSNVVEITSTSQEDYSMIVVEFDEDITVENAKQRVKDEVDGEKAGEDWPIFNGAKVEPNVFDLNLSESFPIMNVNITGDYPVDKLKEYAEFLEDDIEDLPEIKGVDIRGAQDKEVEVAVDIYKMMAAKVSFQDILGAIANGNMTMSAGNLKTSGQRRTIRVVGEINTPQDLENFVVKSENGSAIYLKDVATVRFHEEDKTTYARERGESVVMLDVKKRSGKNAISAGEKIREIVAEAQQTYLPADISVSFANDSSSKTLNQVDDLVNNIIFGIILVVTVLMFFLGFRNALFVGFAIPMSMFMSFMILSAMGYTLNTMILFGLIMGLGMLVDNGVVVVENVYRLMEEEGMPRIQAAKKGIGEIAIPIIISTVTTVAAFVPLGMWPGIMGEFMIFFPITLSVVLGSSLFVAIFMNSMLVSQFMEIGEKELSRKQLIRLTILLVGMGTFMFVVGGAVRGLGTVLFVTAVLFWLYKYVIKKSANRFQQRTLKKMENLYEKQLKQALRGKNVYWYFGAMVILLLAAFMSFGASLGSGRTKVEFFPDNTPNQIIVYIEYPQGTSIEKTNEITKAIESRVYNIVDRDTFMKGDKNLLVESSVSQVGKGAENPFTEGGSAAEMPHRGKMTLSMREFKYREGKNSEQLRKEIQEGLRGIYPGVTISVEKDAVGPPAGYPINIELEGQNYDTLINVAERMRSFINSKSIAGIEELKIDVNKSKPAMEVVVDREKAGELGVSVGQVGQQLRQSLFGDKAGIYKKDGEDYDINVRFNEDLRYNTSALFNQKMIFRDPANGQIKEVPVSAVASQRNTSSFSAIKHRDAKRVVTVYSALQPGFTDAGAIVSDIQDVMPEFEGIPAGVKVDYTGQIEEQNKQMEFLMGAFFSGLGLIMLILIFQFGGISKPAIIMIAIFLSFIGVFGGLMLTGWPFVIMMTMMGIIALAGIVVNNGVVLLDYTQILIDRKKVALGLEDKDLLTLDEVSEAIVRGGKARLRPVLLTAITTVLGLIPLAIGLNINFFSLFSSFDSQLYIGGDNVIFWGPLAWTVIFGLIVATFLTLIIVPVLFNITYRIKIAIGGKKSRTERSEQTLSKAA</sequence>
<feature type="transmembrane region" description="Helical" evidence="1">
    <location>
        <begin position="349"/>
        <end position="368"/>
    </location>
</feature>
<feature type="transmembrane region" description="Helical" evidence="1">
    <location>
        <begin position="446"/>
        <end position="470"/>
    </location>
</feature>
<dbReference type="Gene3D" id="3.30.70.1440">
    <property type="entry name" value="Multidrug efflux transporter AcrB pore domain"/>
    <property type="match status" value="1"/>
</dbReference>